<evidence type="ECO:0000313" key="2">
    <source>
        <dbReference type="EMBL" id="TYR77289.1"/>
    </source>
</evidence>
<keyword evidence="1" id="KW-0472">Membrane</keyword>
<gene>
    <name evidence="2" type="ORF">FZC79_00240</name>
</gene>
<sequence>MKQKLKSFGIPLLAIIALIAALFFHQLSSMTKLPNQEWSRSIPFNYEGQESPITFQRQNEVYLTNVDEVRKFTIGEGLTIEKTETLSMDIPRGYPFWTDGTEFITLSGGQLTLTADGKTEVIDEEVTGIAAEEEQVLYWKQGAVYEYLPADGAASELHTFPNEILDVVFGNDESYAVIHQKDTVNAEVFYVSSAGEMATSPVLTVKNSTYDQLGSLVLHTAGDEVTIIFGRKMRTGGSLSFNMFKAAGKVSSLEAAPLSAQKLNFINEETNAKLQSPDYARIVSLNGELNLVFTAEGQRVGDNRNIRLYAGELEEGTQIAARPVNTNQNVAQHPMKINEESLLWISFNGDYYQLYGASQNSKVKEASTELAAEDWKLSAYNAFLMLFSSMVTVLTASYWLFPSLTLLLVLYIWSPNTFEKEEINWVEYASIALFLVMPFTYMSRAMNSFFYEVAPVYYTFPYSGAILLVAISLMTAIIWKVGRDPEWGTFAGVFYYMLVYMMLYIFSIGPYIFNLF</sequence>
<proteinExistence type="predicted"/>
<evidence type="ECO:0000256" key="1">
    <source>
        <dbReference type="SAM" id="Phobius"/>
    </source>
</evidence>
<protein>
    <submittedName>
        <fullName evidence="2">Uncharacterized protein</fullName>
    </submittedName>
</protein>
<evidence type="ECO:0000313" key="3">
    <source>
        <dbReference type="Proteomes" id="UP000323317"/>
    </source>
</evidence>
<keyword evidence="1" id="KW-1133">Transmembrane helix</keyword>
<dbReference type="EMBL" id="VTEH01000001">
    <property type="protein sequence ID" value="TYR77289.1"/>
    <property type="molecule type" value="Genomic_DNA"/>
</dbReference>
<feature type="transmembrane region" description="Helical" evidence="1">
    <location>
        <begin position="493"/>
        <end position="513"/>
    </location>
</feature>
<feature type="transmembrane region" description="Helical" evidence="1">
    <location>
        <begin position="383"/>
        <end position="413"/>
    </location>
</feature>
<comment type="caution">
    <text evidence="2">The sequence shown here is derived from an EMBL/GenBank/DDBJ whole genome shotgun (WGS) entry which is preliminary data.</text>
</comment>
<dbReference type="RefSeq" id="WP_148944914.1">
    <property type="nucleotide sequence ID" value="NZ_VTEH01000001.1"/>
</dbReference>
<dbReference type="Proteomes" id="UP000323317">
    <property type="component" value="Unassembled WGS sequence"/>
</dbReference>
<organism evidence="2 3">
    <name type="scientific">Rossellomorea vietnamensis</name>
    <dbReference type="NCBI Taxonomy" id="218284"/>
    <lineage>
        <taxon>Bacteria</taxon>
        <taxon>Bacillati</taxon>
        <taxon>Bacillota</taxon>
        <taxon>Bacilli</taxon>
        <taxon>Bacillales</taxon>
        <taxon>Bacillaceae</taxon>
        <taxon>Rossellomorea</taxon>
    </lineage>
</organism>
<feature type="transmembrane region" description="Helical" evidence="1">
    <location>
        <begin position="462"/>
        <end position="481"/>
    </location>
</feature>
<feature type="transmembrane region" description="Helical" evidence="1">
    <location>
        <begin position="425"/>
        <end position="442"/>
    </location>
</feature>
<dbReference type="AlphaFoldDB" id="A0A5D4KK64"/>
<name>A0A5D4KK64_9BACI</name>
<accession>A0A5D4KK64</accession>
<keyword evidence="1" id="KW-0812">Transmembrane</keyword>
<reference evidence="2 3" key="1">
    <citation type="submission" date="2019-08" db="EMBL/GenBank/DDBJ databases">
        <title>Bacillus genomes from the desert of Cuatro Cienegas, Coahuila.</title>
        <authorList>
            <person name="Olmedo-Alvarez G."/>
        </authorList>
    </citation>
    <scope>NUCLEOTIDE SEQUENCE [LARGE SCALE GENOMIC DNA]</scope>
    <source>
        <strain evidence="2 3">CH40_1T</strain>
    </source>
</reference>